<dbReference type="Gene3D" id="1.10.950.10">
    <property type="entry name" value="Villin headpiece domain"/>
    <property type="match status" value="1"/>
</dbReference>
<dbReference type="GO" id="GO:0007010">
    <property type="term" value="P:cytoskeleton organization"/>
    <property type="evidence" value="ECO:0007669"/>
    <property type="project" value="InterPro"/>
</dbReference>
<feature type="compositionally biased region" description="Polar residues" evidence="9">
    <location>
        <begin position="452"/>
        <end position="465"/>
    </location>
</feature>
<evidence type="ECO:0000313" key="13">
    <source>
        <dbReference type="Proteomes" id="UP001239994"/>
    </source>
</evidence>
<dbReference type="PROSITE" id="PS51089">
    <property type="entry name" value="HP"/>
    <property type="match status" value="1"/>
</dbReference>
<dbReference type="InterPro" id="IPR032402">
    <property type="entry name" value="AbLIM_anchor"/>
</dbReference>
<dbReference type="FunFam" id="2.10.110.10:FF:000007">
    <property type="entry name" value="actin-binding LIM protein 1 isoform X1"/>
    <property type="match status" value="1"/>
</dbReference>
<dbReference type="AlphaFoldDB" id="A0AAD8YWU0"/>
<dbReference type="InterPro" id="IPR003128">
    <property type="entry name" value="Villin_headpiece"/>
</dbReference>
<keyword evidence="6 8" id="KW-0862">Zinc</keyword>
<dbReference type="Pfam" id="PF00412">
    <property type="entry name" value="LIM"/>
    <property type="match status" value="3"/>
</dbReference>
<dbReference type="GO" id="GO:0001725">
    <property type="term" value="C:stress fiber"/>
    <property type="evidence" value="ECO:0007669"/>
    <property type="project" value="TreeGrafter"/>
</dbReference>
<dbReference type="Pfam" id="PF02209">
    <property type="entry name" value="VHP"/>
    <property type="match status" value="1"/>
</dbReference>
<evidence type="ECO:0000256" key="5">
    <source>
        <dbReference type="ARBA" id="ARBA00022737"/>
    </source>
</evidence>
<feature type="region of interest" description="Disordered" evidence="9">
    <location>
        <begin position="441"/>
        <end position="532"/>
    </location>
</feature>
<evidence type="ECO:0000256" key="9">
    <source>
        <dbReference type="SAM" id="MobiDB-lite"/>
    </source>
</evidence>
<evidence type="ECO:0000256" key="1">
    <source>
        <dbReference type="ARBA" id="ARBA00004496"/>
    </source>
</evidence>
<dbReference type="GO" id="GO:0051015">
    <property type="term" value="F:actin filament binding"/>
    <property type="evidence" value="ECO:0007669"/>
    <property type="project" value="TreeGrafter"/>
</dbReference>
<organism evidence="12 13">
    <name type="scientific">Electrophorus voltai</name>
    <dbReference type="NCBI Taxonomy" id="2609070"/>
    <lineage>
        <taxon>Eukaryota</taxon>
        <taxon>Metazoa</taxon>
        <taxon>Chordata</taxon>
        <taxon>Craniata</taxon>
        <taxon>Vertebrata</taxon>
        <taxon>Euteleostomi</taxon>
        <taxon>Actinopterygii</taxon>
        <taxon>Neopterygii</taxon>
        <taxon>Teleostei</taxon>
        <taxon>Ostariophysi</taxon>
        <taxon>Gymnotiformes</taxon>
        <taxon>Gymnotoidei</taxon>
        <taxon>Gymnotidae</taxon>
        <taxon>Electrophorus</taxon>
    </lineage>
</organism>
<dbReference type="GO" id="GO:0030032">
    <property type="term" value="P:lamellipodium assembly"/>
    <property type="evidence" value="ECO:0007669"/>
    <property type="project" value="TreeGrafter"/>
</dbReference>
<dbReference type="SMART" id="SM00153">
    <property type="entry name" value="VHP"/>
    <property type="match status" value="1"/>
</dbReference>
<evidence type="ECO:0000256" key="3">
    <source>
        <dbReference type="ARBA" id="ARBA00022553"/>
    </source>
</evidence>
<sequence>MQGSTLQTCDQCIRGGGRAPPVCACDLSSSGFFQKGGEYLCTADYQRLYGTRCDGCGDFITGEVVAALGRAYHPECFICSACRNIERPRMPGKKNKKEKWKKAHNRSSPALAGNPSIFLGTLGTATRVESDPGKFWVGPVCSSVVDSAESCRPPTDYESWYKGDQYPVLDSVGSYYSYGDYRESYGEYERMPASDRKTLTSASDRTQKCIGRRIQRWRWRRPSIGIFPRRQIPYRQIPKAKSLRGLKYHLRPRPGDCAGCKEEITQGQSLLALEKQWHVSCFKCQTCGTVLTGEYISKDGVPYCESDYHSQFGIRCETCHKYISGRVLEAGGKHYHPTCARCARCHMMFAEGEEMYLTGSEVWHPLCKQAAKTEKKLRAKVENENLKCRDLATLPKIKTLYDAQRPDLIPYAAYHRYSSDDRLERCGYGEEIYDSLDLRHRRSSSPGYIDSPTYSRQGLSPTMPRSPQLYRRSDDNENEAPKSKTSEDILSSPFSPYASNLSEHSESDYFYPGSPKVPRGRRFSSGGEEDGWNQSINRIQAGIGRMILKEEMKARSGSCDSDPWSSARNSRRGSKEALHNSGYSNTVNGCKGPFSHTPSPKPQITADTFISKSASLPGYGRNNLNRVYPYQDLMVTVRGCNQLPGDVDRARLERHLSPEEFYQVFGMTMVDFDRLALWKQNELKKQARLF</sequence>
<dbReference type="Pfam" id="PF16182">
    <property type="entry name" value="AbLIM_anchor"/>
    <property type="match status" value="2"/>
</dbReference>
<dbReference type="EMBL" id="JAROKS010000023">
    <property type="protein sequence ID" value="KAK1787376.1"/>
    <property type="molecule type" value="Genomic_DNA"/>
</dbReference>
<dbReference type="CDD" id="cd09330">
    <property type="entry name" value="LIM4_abLIM"/>
    <property type="match status" value="1"/>
</dbReference>
<dbReference type="CDD" id="cd09329">
    <property type="entry name" value="LIM3_abLIM"/>
    <property type="match status" value="1"/>
</dbReference>
<evidence type="ECO:0008006" key="14">
    <source>
        <dbReference type="Google" id="ProtNLM"/>
    </source>
</evidence>
<feature type="domain" description="LIM zinc-binding" evidence="10">
    <location>
        <begin position="255"/>
        <end position="314"/>
    </location>
</feature>
<dbReference type="SUPFAM" id="SSF57716">
    <property type="entry name" value="Glucocorticoid receptor-like (DNA-binding domain)"/>
    <property type="match status" value="4"/>
</dbReference>
<keyword evidence="3" id="KW-0597">Phosphoprotein</keyword>
<evidence type="ECO:0000259" key="11">
    <source>
        <dbReference type="PROSITE" id="PS51089"/>
    </source>
</evidence>
<protein>
    <recommendedName>
        <fullName evidence="14">Actin binding LIM protein family, member 3</fullName>
    </recommendedName>
</protein>
<dbReference type="SUPFAM" id="SSF47050">
    <property type="entry name" value="VHP, Villin headpiece domain"/>
    <property type="match status" value="1"/>
</dbReference>
<evidence type="ECO:0000256" key="7">
    <source>
        <dbReference type="ARBA" id="ARBA00023038"/>
    </source>
</evidence>
<comment type="subcellular location">
    <subcellularLocation>
        <location evidence="1">Cytoplasm</location>
    </subcellularLocation>
</comment>
<keyword evidence="4 8" id="KW-0479">Metal-binding</keyword>
<dbReference type="GO" id="GO:0060271">
    <property type="term" value="P:cilium assembly"/>
    <property type="evidence" value="ECO:0007669"/>
    <property type="project" value="TreeGrafter"/>
</dbReference>
<keyword evidence="7 8" id="KW-0440">LIM domain</keyword>
<dbReference type="PANTHER" id="PTHR24213:SF0">
    <property type="entry name" value="ACTIN-BINDING LIM PROTEIN 3"/>
    <property type="match status" value="1"/>
</dbReference>
<proteinExistence type="predicted"/>
<reference evidence="12" key="1">
    <citation type="submission" date="2023-03" db="EMBL/GenBank/DDBJ databases">
        <title>Electrophorus voltai genome.</title>
        <authorList>
            <person name="Bian C."/>
        </authorList>
    </citation>
    <scope>NUCLEOTIDE SEQUENCE</scope>
    <source>
        <strain evidence="12">CB-2022</strain>
        <tissue evidence="12">Muscle</tissue>
    </source>
</reference>
<dbReference type="InterPro" id="IPR001781">
    <property type="entry name" value="Znf_LIM"/>
</dbReference>
<feature type="domain" description="HP" evidence="11">
    <location>
        <begin position="622"/>
        <end position="690"/>
    </location>
</feature>
<keyword evidence="5" id="KW-0677">Repeat</keyword>
<evidence type="ECO:0000256" key="2">
    <source>
        <dbReference type="ARBA" id="ARBA00022490"/>
    </source>
</evidence>
<dbReference type="GO" id="GO:0005737">
    <property type="term" value="C:cytoplasm"/>
    <property type="evidence" value="ECO:0007669"/>
    <property type="project" value="UniProtKB-SubCell"/>
</dbReference>
<accession>A0AAD8YWU0</accession>
<dbReference type="FunFam" id="1.10.950.10:FF:000001">
    <property type="entry name" value="actin-binding LIM protein 1 isoform X2"/>
    <property type="match status" value="1"/>
</dbReference>
<feature type="domain" description="LIM zinc-binding" evidence="10">
    <location>
        <begin position="51"/>
        <end position="110"/>
    </location>
</feature>
<feature type="region of interest" description="Disordered" evidence="9">
    <location>
        <begin position="554"/>
        <end position="604"/>
    </location>
</feature>
<comment type="caution">
    <text evidence="12">The sequence shown here is derived from an EMBL/GenBank/DDBJ whole genome shotgun (WGS) entry which is preliminary data.</text>
</comment>
<dbReference type="SMART" id="SM00132">
    <property type="entry name" value="LIM"/>
    <property type="match status" value="3"/>
</dbReference>
<dbReference type="PROSITE" id="PS00478">
    <property type="entry name" value="LIM_DOMAIN_1"/>
    <property type="match status" value="1"/>
</dbReference>
<evidence type="ECO:0000259" key="10">
    <source>
        <dbReference type="PROSITE" id="PS50023"/>
    </source>
</evidence>
<dbReference type="GO" id="GO:0046872">
    <property type="term" value="F:metal ion binding"/>
    <property type="evidence" value="ECO:0007669"/>
    <property type="project" value="UniProtKB-KW"/>
</dbReference>
<keyword evidence="2" id="KW-0963">Cytoplasm</keyword>
<evidence type="ECO:0000256" key="4">
    <source>
        <dbReference type="ARBA" id="ARBA00022723"/>
    </source>
</evidence>
<feature type="compositionally biased region" description="Basic and acidic residues" evidence="9">
    <location>
        <begin position="471"/>
        <end position="487"/>
    </location>
</feature>
<dbReference type="InterPro" id="IPR036886">
    <property type="entry name" value="Villin_headpiece_dom_sf"/>
</dbReference>
<dbReference type="Proteomes" id="UP001239994">
    <property type="component" value="Unassembled WGS sequence"/>
</dbReference>
<feature type="compositionally biased region" description="Polar residues" evidence="9">
    <location>
        <begin position="488"/>
        <end position="502"/>
    </location>
</feature>
<dbReference type="PANTHER" id="PTHR24213">
    <property type="entry name" value="ACTIN-BINDING LIM PROTEIN"/>
    <property type="match status" value="1"/>
</dbReference>
<dbReference type="PROSITE" id="PS50023">
    <property type="entry name" value="LIM_DOMAIN_2"/>
    <property type="match status" value="2"/>
</dbReference>
<evidence type="ECO:0000256" key="6">
    <source>
        <dbReference type="ARBA" id="ARBA00022833"/>
    </source>
</evidence>
<dbReference type="Gene3D" id="2.10.110.10">
    <property type="entry name" value="Cysteine Rich Protein"/>
    <property type="match status" value="3"/>
</dbReference>
<name>A0AAD8YWU0_9TELE</name>
<feature type="compositionally biased region" description="Basic residues" evidence="9">
    <location>
        <begin position="90"/>
        <end position="105"/>
    </location>
</feature>
<feature type="region of interest" description="Disordered" evidence="9">
    <location>
        <begin position="90"/>
        <end position="111"/>
    </location>
</feature>
<gene>
    <name evidence="12" type="ORF">P4O66_002870</name>
</gene>
<dbReference type="InterPro" id="IPR051618">
    <property type="entry name" value="Actin-binding_LIM"/>
</dbReference>
<evidence type="ECO:0000313" key="12">
    <source>
        <dbReference type="EMBL" id="KAK1787376.1"/>
    </source>
</evidence>
<evidence type="ECO:0000256" key="8">
    <source>
        <dbReference type="PROSITE-ProRule" id="PRU00125"/>
    </source>
</evidence>
<dbReference type="FunFam" id="2.10.110.10:FF:000003">
    <property type="entry name" value="actin-binding LIM protein 1 isoform X1"/>
    <property type="match status" value="1"/>
</dbReference>
<dbReference type="FunFam" id="2.10.110.10:FF:000004">
    <property type="entry name" value="actin-binding LIM protein 1 isoform X1"/>
    <property type="match status" value="1"/>
</dbReference>
<keyword evidence="13" id="KW-1185">Reference proteome</keyword>